<dbReference type="Proteomes" id="UP000001351">
    <property type="component" value="Chromosome"/>
</dbReference>
<evidence type="ECO:0000313" key="4">
    <source>
        <dbReference type="Proteomes" id="UP000001351"/>
    </source>
</evidence>
<feature type="region of interest" description="Disordered" evidence="2">
    <location>
        <begin position="228"/>
        <end position="249"/>
    </location>
</feature>
<protein>
    <submittedName>
        <fullName evidence="3">Uncharacterized protein</fullName>
    </submittedName>
</protein>
<feature type="coiled-coil region" evidence="1">
    <location>
        <begin position="442"/>
        <end position="476"/>
    </location>
</feature>
<dbReference type="STRING" id="378806.STAUR_3399"/>
<dbReference type="OrthoDB" id="5493087at2"/>
<reference evidence="3 4" key="1">
    <citation type="journal article" date="2011" name="Mol. Biol. Evol.">
        <title>Comparative genomic analysis of fruiting body formation in Myxococcales.</title>
        <authorList>
            <person name="Huntley S."/>
            <person name="Hamann N."/>
            <person name="Wegener-Feldbrugge S."/>
            <person name="Treuner-Lange A."/>
            <person name="Kube M."/>
            <person name="Reinhardt R."/>
            <person name="Klages S."/>
            <person name="Muller R."/>
            <person name="Ronning C.M."/>
            <person name="Nierman W.C."/>
            <person name="Sogaard-Andersen L."/>
        </authorList>
    </citation>
    <scope>NUCLEOTIDE SEQUENCE [LARGE SCALE GENOMIC DNA]</scope>
    <source>
        <strain evidence="3 4">DW4/3-1</strain>
    </source>
</reference>
<feature type="region of interest" description="Disordered" evidence="2">
    <location>
        <begin position="1"/>
        <end position="24"/>
    </location>
</feature>
<dbReference type="HOGENOM" id="CLU_399494_0_0_7"/>
<evidence type="ECO:0000313" key="3">
    <source>
        <dbReference type="EMBL" id="ADO71191.1"/>
    </source>
</evidence>
<dbReference type="KEGG" id="sur:STAUR_3399"/>
<dbReference type="AlphaFoldDB" id="E3FZY8"/>
<keyword evidence="4" id="KW-1185">Reference proteome</keyword>
<gene>
    <name evidence="3" type="ordered locus">STAUR_3399</name>
</gene>
<organism evidence="3 4">
    <name type="scientific">Stigmatella aurantiaca (strain DW4/3-1)</name>
    <dbReference type="NCBI Taxonomy" id="378806"/>
    <lineage>
        <taxon>Bacteria</taxon>
        <taxon>Pseudomonadati</taxon>
        <taxon>Myxococcota</taxon>
        <taxon>Myxococcia</taxon>
        <taxon>Myxococcales</taxon>
        <taxon>Cystobacterineae</taxon>
        <taxon>Archangiaceae</taxon>
        <taxon>Stigmatella</taxon>
    </lineage>
</organism>
<dbReference type="eggNOG" id="ENOG5033FM0">
    <property type="taxonomic scope" value="Bacteria"/>
</dbReference>
<dbReference type="PROSITE" id="PS00018">
    <property type="entry name" value="EF_HAND_1"/>
    <property type="match status" value="1"/>
</dbReference>
<name>E3FZY8_STIAD</name>
<keyword evidence="1" id="KW-0175">Coiled coil</keyword>
<accession>E3FZY8</accession>
<evidence type="ECO:0000256" key="1">
    <source>
        <dbReference type="SAM" id="Coils"/>
    </source>
</evidence>
<dbReference type="EMBL" id="CP002271">
    <property type="protein sequence ID" value="ADO71191.1"/>
    <property type="molecule type" value="Genomic_DNA"/>
</dbReference>
<dbReference type="InterPro" id="IPR018247">
    <property type="entry name" value="EF_Hand_1_Ca_BS"/>
</dbReference>
<sequence length="689" mass="74096">MYGCQPSALDEASGRDGLDAPSVRTTTASITSQFQDPSSYDATWVCHWNGLDDDGDGYTDCADNECKDNSLVTVCTRENSLEACADGLDNDGDGYVDCNDFDCSRNPYVKICNASSYPFLAESSNATCSDGLDNDGDRYKDCRDYQCLNNPLVTVCGNQENSITECSDGLDNDGDGLVDCSEGTCRENPFFGTYVCTGRIQTNHTQVAKPPTYNGVYPSAAISMKSVKGTRGAPGAKGPMLSRSRVVNTPPNGPITYTCHLGRTSTDGANSGQDGLPGGTELRFTPRRSTDILRSQLSPNQWVVNAALGNAHFKNGNTQKAAFLYMLTLMRLHGVLADSGIESCETLPSTAPLKQRQIAQNVCPTLGRVQLRFSHLNAGLDFYGQSREPRISPRDRYALLRQDFDARFELLERNVARYLSLSISQDLAAWFSIEESKFQQELDKTALELAAANTRVDAAEAAVDGLRQSIARRKNEYENTTEALETYDTSKQVSFGSFLLGLGEAALSTFGSEFLSKAGDKAFGYLSESMGDWFGKESGKKPATPGDKTESQGFLGTLKDIAGSAAGSALKKAFAKTSPDLFKVADGGRDRAALHLPGAGHARLVLCGPGPLDGPSVDHRLRAHGQGPRAQWLGAQPLALPELHGVHGGASRVRSVAEFLPHTFPGCGHRGCMQHLGPCAGYGEQRDVL</sequence>
<evidence type="ECO:0000256" key="2">
    <source>
        <dbReference type="SAM" id="MobiDB-lite"/>
    </source>
</evidence>
<proteinExistence type="predicted"/>